<keyword evidence="3" id="KW-1185">Reference proteome</keyword>
<evidence type="ECO:0000259" key="1">
    <source>
        <dbReference type="Pfam" id="PF14111"/>
    </source>
</evidence>
<dbReference type="Pfam" id="PF14111">
    <property type="entry name" value="DUF4283"/>
    <property type="match status" value="1"/>
</dbReference>
<feature type="non-terminal residue" evidence="2">
    <location>
        <position position="1"/>
    </location>
</feature>
<dbReference type="PANTHER" id="PTHR34427:SF10">
    <property type="entry name" value="DUF4283 DOMAIN-CONTAINING PROTEIN"/>
    <property type="match status" value="1"/>
</dbReference>
<evidence type="ECO:0000313" key="2">
    <source>
        <dbReference type="EMBL" id="WMV09006.1"/>
    </source>
</evidence>
<gene>
    <name evidence="2" type="ORF">MTR67_002391</name>
</gene>
<reference evidence="2" key="1">
    <citation type="submission" date="2023-08" db="EMBL/GenBank/DDBJ databases">
        <title>A de novo genome assembly of Solanum verrucosum Schlechtendal, a Mexican diploid species geographically isolated from the other diploid A-genome species in potato relatives.</title>
        <authorList>
            <person name="Hosaka K."/>
        </authorList>
    </citation>
    <scope>NUCLEOTIDE SEQUENCE</scope>
    <source>
        <tissue evidence="2">Young leaves</tissue>
    </source>
</reference>
<accession>A0AAF0T8D3</accession>
<organism evidence="2 3">
    <name type="scientific">Solanum verrucosum</name>
    <dbReference type="NCBI Taxonomy" id="315347"/>
    <lineage>
        <taxon>Eukaryota</taxon>
        <taxon>Viridiplantae</taxon>
        <taxon>Streptophyta</taxon>
        <taxon>Embryophyta</taxon>
        <taxon>Tracheophyta</taxon>
        <taxon>Spermatophyta</taxon>
        <taxon>Magnoliopsida</taxon>
        <taxon>eudicotyledons</taxon>
        <taxon>Gunneridae</taxon>
        <taxon>Pentapetalae</taxon>
        <taxon>asterids</taxon>
        <taxon>lamiids</taxon>
        <taxon>Solanales</taxon>
        <taxon>Solanaceae</taxon>
        <taxon>Solanoideae</taxon>
        <taxon>Solaneae</taxon>
        <taxon>Solanum</taxon>
    </lineage>
</organism>
<feature type="domain" description="DUF4283" evidence="1">
    <location>
        <begin position="112"/>
        <end position="151"/>
    </location>
</feature>
<protein>
    <recommendedName>
        <fullName evidence="1">DUF4283 domain-containing protein</fullName>
    </recommendedName>
</protein>
<dbReference type="InterPro" id="IPR025558">
    <property type="entry name" value="DUF4283"/>
</dbReference>
<evidence type="ECO:0000313" key="3">
    <source>
        <dbReference type="Proteomes" id="UP001234989"/>
    </source>
</evidence>
<dbReference type="PANTHER" id="PTHR34427">
    <property type="entry name" value="DUF4283 DOMAIN PROTEIN"/>
    <property type="match status" value="1"/>
</dbReference>
<dbReference type="EMBL" id="CP133612">
    <property type="protein sequence ID" value="WMV09006.1"/>
    <property type="molecule type" value="Genomic_DNA"/>
</dbReference>
<name>A0AAF0T8D3_SOLVR</name>
<sequence>VVSRAETWYDWVERGRKMMTRMSISQKTMEWLAYTLKEASKSHGNTVCRWKRQDHFTELFCARNYNKFERVASKECCRIPTRGNPRHHFNRDPTMGRKHLEAQSWNQYLRSGGNRFLFKFPNRTAADHIVRGDWFWKSYKFNLQWWSPTSNAIFERPNQVWIRVEVLPLHLWSQKVFREIGNLCGGWIRTEEETELRNHLKWARLKVQGDGESIPSTMELTYGDLTFKVQIWVETPVRVISNERRRIPINTQRSEEVSNQKGEDSLLGFTEVTSHVGFSYDPEFQNGQLAQHMISHAEELVTAQGLSLREEEILKEKRGAETEMGNIVDTSEILWQQASNAYKETTLKALK</sequence>
<proteinExistence type="predicted"/>
<dbReference type="AlphaFoldDB" id="A0AAF0T8D3"/>
<dbReference type="Proteomes" id="UP001234989">
    <property type="component" value="Chromosome 1"/>
</dbReference>